<proteinExistence type="predicted"/>
<evidence type="ECO:0000313" key="3">
    <source>
        <dbReference type="Proteomes" id="UP001223720"/>
    </source>
</evidence>
<sequence length="182" mass="20631">MTWNRTSRQLKAALIALAYVAVALLVNFTISWWPPQKVLGIEIPPGLLLVGAIFVMRDYAQRAVGNWVVPLTLLASVLTYFAVDHVVAFASGAAFFVSESIDFGIFKITKRPIKDRIVISSAVAVPFDGLIFLGIMSWLDPWHFWDQQLFWVHYTVKMVASILMWLWLSRRAIRSHSLKPAE</sequence>
<feature type="transmembrane region" description="Helical" evidence="1">
    <location>
        <begin position="87"/>
        <end position="105"/>
    </location>
</feature>
<keyword evidence="1" id="KW-1133">Transmembrane helix</keyword>
<dbReference type="Proteomes" id="UP001223720">
    <property type="component" value="Chromosome"/>
</dbReference>
<accession>A0AAX3WHI3</accession>
<organism evidence="2 3">
    <name type="scientific">Methylorubrum extorquens</name>
    <name type="common">Methylobacterium dichloromethanicum</name>
    <name type="synonym">Methylobacterium extorquens</name>
    <dbReference type="NCBI Taxonomy" id="408"/>
    <lineage>
        <taxon>Bacteria</taxon>
        <taxon>Pseudomonadati</taxon>
        <taxon>Pseudomonadota</taxon>
        <taxon>Alphaproteobacteria</taxon>
        <taxon>Hyphomicrobiales</taxon>
        <taxon>Methylobacteriaceae</taxon>
        <taxon>Methylorubrum</taxon>
    </lineage>
</organism>
<keyword evidence="1" id="KW-0812">Transmembrane</keyword>
<evidence type="ECO:0008006" key="4">
    <source>
        <dbReference type="Google" id="ProtNLM"/>
    </source>
</evidence>
<dbReference type="RefSeq" id="WP_283535704.1">
    <property type="nucleotide sequence ID" value="NZ_CP073633.1"/>
</dbReference>
<dbReference type="EMBL" id="CP073633">
    <property type="protein sequence ID" value="WHQ70204.1"/>
    <property type="molecule type" value="Genomic_DNA"/>
</dbReference>
<evidence type="ECO:0000256" key="1">
    <source>
        <dbReference type="SAM" id="Phobius"/>
    </source>
</evidence>
<feature type="transmembrane region" description="Helical" evidence="1">
    <location>
        <begin position="63"/>
        <end position="81"/>
    </location>
</feature>
<evidence type="ECO:0000313" key="2">
    <source>
        <dbReference type="EMBL" id="WHQ70204.1"/>
    </source>
</evidence>
<keyword evidence="1" id="KW-0472">Membrane</keyword>
<gene>
    <name evidence="2" type="ORF">KEC54_00585</name>
</gene>
<dbReference type="AlphaFoldDB" id="A0AAX3WHI3"/>
<feature type="transmembrane region" description="Helical" evidence="1">
    <location>
        <begin position="12"/>
        <end position="33"/>
    </location>
</feature>
<feature type="transmembrane region" description="Helical" evidence="1">
    <location>
        <begin position="39"/>
        <end position="56"/>
    </location>
</feature>
<feature type="transmembrane region" description="Helical" evidence="1">
    <location>
        <begin position="117"/>
        <end position="139"/>
    </location>
</feature>
<protein>
    <recommendedName>
        <fullName evidence="4">PreQ0 transporter</fullName>
    </recommendedName>
</protein>
<reference evidence="2" key="1">
    <citation type="journal article" date="2022" name="Biotechnol. Bioprocess Eng.">
        <title>Pan-genome Analysis Reveals Comparative Genomic Features of Central Metabolic Pathways in Methylorubrum extorquens.</title>
        <authorList>
            <person name="Lee G.M."/>
            <person name="Scott-Nevros Z.K."/>
            <person name="Lee S.-M."/>
            <person name="Kim D."/>
        </authorList>
    </citation>
    <scope>NUCLEOTIDE SEQUENCE</scope>
    <source>
        <strain evidence="2">ATCC 55366</strain>
    </source>
</reference>
<feature type="transmembrane region" description="Helical" evidence="1">
    <location>
        <begin position="151"/>
        <end position="168"/>
    </location>
</feature>
<name>A0AAX3WHI3_METEX</name>